<dbReference type="InterPro" id="IPR036864">
    <property type="entry name" value="Zn2-C6_fun-type_DNA-bd_sf"/>
</dbReference>
<dbReference type="Pfam" id="PF04082">
    <property type="entry name" value="Fungal_trans"/>
    <property type="match status" value="1"/>
</dbReference>
<dbReference type="InterPro" id="IPR007219">
    <property type="entry name" value="XnlR_reg_dom"/>
</dbReference>
<dbReference type="CDD" id="cd00067">
    <property type="entry name" value="GAL4"/>
    <property type="match status" value="1"/>
</dbReference>
<dbReference type="InterPro" id="IPR050815">
    <property type="entry name" value="TF_fung"/>
</dbReference>
<gene>
    <name evidence="8" type="ORF">R3P38DRAFT_2644787</name>
</gene>
<dbReference type="GO" id="GO:0008270">
    <property type="term" value="F:zinc ion binding"/>
    <property type="evidence" value="ECO:0007669"/>
    <property type="project" value="InterPro"/>
</dbReference>
<feature type="compositionally biased region" description="Polar residues" evidence="6">
    <location>
        <begin position="94"/>
        <end position="112"/>
    </location>
</feature>
<keyword evidence="3" id="KW-0805">Transcription regulation</keyword>
<evidence type="ECO:0000256" key="3">
    <source>
        <dbReference type="ARBA" id="ARBA00023015"/>
    </source>
</evidence>
<dbReference type="EMBL" id="JAWWNJ010000069">
    <property type="protein sequence ID" value="KAK7008138.1"/>
    <property type="molecule type" value="Genomic_DNA"/>
</dbReference>
<proteinExistence type="predicted"/>
<feature type="domain" description="Xylanolytic transcriptional activator regulatory" evidence="7">
    <location>
        <begin position="144"/>
        <end position="350"/>
    </location>
</feature>
<evidence type="ECO:0000256" key="1">
    <source>
        <dbReference type="ARBA" id="ARBA00004123"/>
    </source>
</evidence>
<dbReference type="InterPro" id="IPR001138">
    <property type="entry name" value="Zn2Cys6_DnaBD"/>
</dbReference>
<organism evidence="8 9">
    <name type="scientific">Favolaschia claudopus</name>
    <dbReference type="NCBI Taxonomy" id="2862362"/>
    <lineage>
        <taxon>Eukaryota</taxon>
        <taxon>Fungi</taxon>
        <taxon>Dikarya</taxon>
        <taxon>Basidiomycota</taxon>
        <taxon>Agaricomycotina</taxon>
        <taxon>Agaricomycetes</taxon>
        <taxon>Agaricomycetidae</taxon>
        <taxon>Agaricales</taxon>
        <taxon>Marasmiineae</taxon>
        <taxon>Mycenaceae</taxon>
        <taxon>Favolaschia</taxon>
    </lineage>
</organism>
<keyword evidence="2" id="KW-0479">Metal-binding</keyword>
<dbReference type="Gene3D" id="4.10.240.10">
    <property type="entry name" value="Zn(2)-C6 fungal-type DNA-binding domain"/>
    <property type="match status" value="1"/>
</dbReference>
<evidence type="ECO:0000256" key="4">
    <source>
        <dbReference type="ARBA" id="ARBA00023163"/>
    </source>
</evidence>
<evidence type="ECO:0000256" key="5">
    <source>
        <dbReference type="ARBA" id="ARBA00023242"/>
    </source>
</evidence>
<keyword evidence="9" id="KW-1185">Reference proteome</keyword>
<reference evidence="8 9" key="1">
    <citation type="journal article" date="2024" name="J Genomics">
        <title>Draft genome sequencing and assembly of Favolaschia claudopus CIRM-BRFM 2984 isolated from oak limbs.</title>
        <authorList>
            <person name="Navarro D."/>
            <person name="Drula E."/>
            <person name="Chaduli D."/>
            <person name="Cazenave R."/>
            <person name="Ahrendt S."/>
            <person name="Wang J."/>
            <person name="Lipzen A."/>
            <person name="Daum C."/>
            <person name="Barry K."/>
            <person name="Grigoriev I.V."/>
            <person name="Favel A."/>
            <person name="Rosso M.N."/>
            <person name="Martin F."/>
        </authorList>
    </citation>
    <scope>NUCLEOTIDE SEQUENCE [LARGE SCALE GENOMIC DNA]</scope>
    <source>
        <strain evidence="8 9">CIRM-BRFM 2984</strain>
    </source>
</reference>
<dbReference type="GO" id="GO:0000981">
    <property type="term" value="F:DNA-binding transcription factor activity, RNA polymerase II-specific"/>
    <property type="evidence" value="ECO:0007669"/>
    <property type="project" value="InterPro"/>
</dbReference>
<evidence type="ECO:0000313" key="8">
    <source>
        <dbReference type="EMBL" id="KAK7008138.1"/>
    </source>
</evidence>
<dbReference type="CDD" id="cd12148">
    <property type="entry name" value="fungal_TF_MHR"/>
    <property type="match status" value="1"/>
</dbReference>
<evidence type="ECO:0000256" key="6">
    <source>
        <dbReference type="SAM" id="MobiDB-lite"/>
    </source>
</evidence>
<sequence length="550" mass="60857">MDQQKSPSRRQLNKGQACYNCRLKCDSVRPICGPCARFVGGGLEDCEYTAESGIARSQVLEEQISIIESRIQELEKPNENRASVGLHNPYQPSYSPLGFTNPQPQAGPSGSRSQRKHSRNNYFNISIPTAQSMLTNHRVDSFLRHASQIGFFLNPEMFNSISSRASLSQIACPALIDAICLWGSHLSHSEALSSQTTTLLPEALRSAAMSLSNQRNANTVIQTIQAEALLARYFFRNARILEGKYHASTAVSIALSSGFHKIRSSNTQSNPPQSPMGYPPTAQEEGERINAFWAVLTLNNTWLAADGSPGDVSYAIVDTPWPLDIEMYSQVGNIFTHTQPSNSSSTVENFLTNVPDHATALVALHAKAAIVFDQAYRLATQFTESMNRTNQPNNHCAEYSRLHQVIESLKQALPPISSDVNSKSLLLIIHSFVHAATIQLNNPFRLHFDISRSRAINAAISIVDCMRQTNLPTLGYIDAIVGTLWMAASQVFITELSQARHNPGSSRQNVQQFRQAVETILAAMSVFSDCRMIELQLETAQRNYAAVRHH</sequence>
<dbReference type="PANTHER" id="PTHR47338">
    <property type="entry name" value="ZN(II)2CYS6 TRANSCRIPTION FACTOR (EUROFUNG)-RELATED"/>
    <property type="match status" value="1"/>
</dbReference>
<dbReference type="GO" id="GO:0003677">
    <property type="term" value="F:DNA binding"/>
    <property type="evidence" value="ECO:0007669"/>
    <property type="project" value="InterPro"/>
</dbReference>
<dbReference type="GO" id="GO:0006351">
    <property type="term" value="P:DNA-templated transcription"/>
    <property type="evidence" value="ECO:0007669"/>
    <property type="project" value="InterPro"/>
</dbReference>
<protein>
    <submittedName>
        <fullName evidence="8">Zn(2)-C6 fungal-type domain-containing protein</fullName>
    </submittedName>
</protein>
<feature type="region of interest" description="Disordered" evidence="6">
    <location>
        <begin position="263"/>
        <end position="282"/>
    </location>
</feature>
<name>A0AAW0AFN7_9AGAR</name>
<dbReference type="PANTHER" id="PTHR47338:SF29">
    <property type="entry name" value="ZN(2)-C6 FUNGAL-TYPE DOMAIN-CONTAINING PROTEIN"/>
    <property type="match status" value="1"/>
</dbReference>
<evidence type="ECO:0000313" key="9">
    <source>
        <dbReference type="Proteomes" id="UP001362999"/>
    </source>
</evidence>
<keyword evidence="5" id="KW-0539">Nucleus</keyword>
<dbReference type="Proteomes" id="UP001362999">
    <property type="component" value="Unassembled WGS sequence"/>
</dbReference>
<feature type="region of interest" description="Disordered" evidence="6">
    <location>
        <begin position="94"/>
        <end position="116"/>
    </location>
</feature>
<comment type="subcellular location">
    <subcellularLocation>
        <location evidence="1">Nucleus</location>
    </subcellularLocation>
</comment>
<evidence type="ECO:0000259" key="7">
    <source>
        <dbReference type="Pfam" id="PF04082"/>
    </source>
</evidence>
<evidence type="ECO:0000256" key="2">
    <source>
        <dbReference type="ARBA" id="ARBA00022723"/>
    </source>
</evidence>
<keyword evidence="4" id="KW-0804">Transcription</keyword>
<accession>A0AAW0AFN7</accession>
<dbReference type="GO" id="GO:0005634">
    <property type="term" value="C:nucleus"/>
    <property type="evidence" value="ECO:0007669"/>
    <property type="project" value="UniProtKB-SubCell"/>
</dbReference>
<comment type="caution">
    <text evidence="8">The sequence shown here is derived from an EMBL/GenBank/DDBJ whole genome shotgun (WGS) entry which is preliminary data.</text>
</comment>
<dbReference type="AlphaFoldDB" id="A0AAW0AFN7"/>